<proteinExistence type="predicted"/>
<name>A0A0K9FC29_9BACI</name>
<dbReference type="Proteomes" id="UP000037326">
    <property type="component" value="Unassembled WGS sequence"/>
</dbReference>
<dbReference type="Pfam" id="PF17369">
    <property type="entry name" value="DUF5391"/>
    <property type="match status" value="1"/>
</dbReference>
<keyword evidence="1" id="KW-1133">Transmembrane helix</keyword>
<dbReference type="OrthoDB" id="2939127at2"/>
<feature type="transmembrane region" description="Helical" evidence="1">
    <location>
        <begin position="99"/>
        <end position="119"/>
    </location>
</feature>
<dbReference type="GeneID" id="96598098"/>
<comment type="caution">
    <text evidence="2">The sequence shown here is derived from an EMBL/GenBank/DDBJ whole genome shotgun (WGS) entry which is preliminary data.</text>
</comment>
<evidence type="ECO:0000256" key="1">
    <source>
        <dbReference type="SAM" id="Phobius"/>
    </source>
</evidence>
<accession>A0A0K9FC29</accession>
<organism evidence="2 3">
    <name type="scientific">Lysinibacillus xylanilyticus</name>
    <dbReference type="NCBI Taxonomy" id="582475"/>
    <lineage>
        <taxon>Bacteria</taxon>
        <taxon>Bacillati</taxon>
        <taxon>Bacillota</taxon>
        <taxon>Bacilli</taxon>
        <taxon>Bacillales</taxon>
        <taxon>Bacillaceae</taxon>
        <taxon>Lysinibacillus</taxon>
    </lineage>
</organism>
<evidence type="ECO:0000313" key="2">
    <source>
        <dbReference type="EMBL" id="KMY31995.1"/>
    </source>
</evidence>
<feature type="transmembrane region" description="Helical" evidence="1">
    <location>
        <begin position="5"/>
        <end position="25"/>
    </location>
</feature>
<feature type="transmembrane region" description="Helical" evidence="1">
    <location>
        <begin position="66"/>
        <end position="93"/>
    </location>
</feature>
<dbReference type="EMBL" id="LFXJ01000005">
    <property type="protein sequence ID" value="KMY31995.1"/>
    <property type="molecule type" value="Genomic_DNA"/>
</dbReference>
<dbReference type="AlphaFoldDB" id="A0A0K9FC29"/>
<keyword evidence="1" id="KW-0812">Transmembrane</keyword>
<dbReference type="RefSeq" id="WP_049664958.1">
    <property type="nucleotide sequence ID" value="NZ_LFXJ01000005.1"/>
</dbReference>
<dbReference type="PATRIC" id="fig|582475.4.peg.982"/>
<sequence length="123" mass="13765">MRNGVILMTIISGLLFCFIMIAASLTPFPDPGEFNSLGMWLNIIMFLVFYILSLILYWVGVKGMKYVMAVFCGVGLLISLSIIVLAFVLGTITYNVSDFLYVIVLCVMSLIANIVWYIVAFKK</sequence>
<gene>
    <name evidence="2" type="ORF">ACZ11_07405</name>
</gene>
<keyword evidence="1" id="KW-0472">Membrane</keyword>
<reference evidence="3" key="1">
    <citation type="submission" date="2015-07" db="EMBL/GenBank/DDBJ databases">
        <authorList>
            <consortium name="Consortium for Microbial Forensics and Genomics (microFORGE)"/>
            <person name="Knight B.M."/>
            <person name="Roberts D.P."/>
            <person name="Lin D."/>
            <person name="Hari K."/>
            <person name="Fletcher J."/>
            <person name="Melcher U."/>
            <person name="Blagden T."/>
            <person name="Winegar R.A."/>
        </authorList>
    </citation>
    <scope>NUCLEOTIDE SEQUENCE [LARGE SCALE GENOMIC DNA]</scope>
    <source>
        <strain evidence="3">DSM 23493</strain>
    </source>
</reference>
<dbReference type="InterPro" id="IPR020204">
    <property type="entry name" value="Uncharacterised_YxaJ"/>
</dbReference>
<evidence type="ECO:0000313" key="3">
    <source>
        <dbReference type="Proteomes" id="UP000037326"/>
    </source>
</evidence>
<feature type="transmembrane region" description="Helical" evidence="1">
    <location>
        <begin position="37"/>
        <end position="59"/>
    </location>
</feature>
<protein>
    <submittedName>
        <fullName evidence="2">Uncharacterized protein</fullName>
    </submittedName>
</protein>